<dbReference type="InterPro" id="IPR016155">
    <property type="entry name" value="Mopterin_synth/thiamin_S_b"/>
</dbReference>
<dbReference type="SUPFAM" id="SSF54285">
    <property type="entry name" value="MoaD/ThiS"/>
    <property type="match status" value="1"/>
</dbReference>
<proteinExistence type="inferred from homology"/>
<accession>A0A127R0D7</accession>
<evidence type="ECO:0000256" key="1">
    <source>
        <dbReference type="ARBA" id="ARBA00010645"/>
    </source>
</evidence>
<keyword evidence="6" id="KW-1185">Reference proteome</keyword>
<reference evidence="5 6" key="1">
    <citation type="submission" date="2015-11" db="EMBL/GenBank/DDBJ databases">
        <title>Exploring the genomic traits of fungus-feeding bacterial genus Collimonas.</title>
        <authorList>
            <person name="Song C."/>
            <person name="Schmidt R."/>
            <person name="de Jager V."/>
            <person name="Krzyzanowska D."/>
            <person name="Jongedijk E."/>
            <person name="Cankar K."/>
            <person name="Beekwilder J."/>
            <person name="van Veen A."/>
            <person name="de Boer W."/>
            <person name="van Veen J.A."/>
            <person name="Garbeva P."/>
        </authorList>
    </citation>
    <scope>NUCLEOTIDE SEQUENCE [LARGE SCALE GENOMIC DNA]</scope>
    <source>
        <strain evidence="4 6">Ter291</strain>
        <strain evidence="3 5">Ter91</strain>
    </source>
</reference>
<dbReference type="PANTHER" id="PTHR37483:SF1">
    <property type="entry name" value="UPF0125 PROTEIN RATB"/>
    <property type="match status" value="1"/>
</dbReference>
<dbReference type="InterPro" id="IPR005346">
    <property type="entry name" value="RnfH"/>
</dbReference>
<evidence type="ECO:0000313" key="5">
    <source>
        <dbReference type="Proteomes" id="UP000074561"/>
    </source>
</evidence>
<dbReference type="KEGG" id="cpra:CPter91_3666"/>
<evidence type="ECO:0000313" key="6">
    <source>
        <dbReference type="Proteomes" id="UP000074914"/>
    </source>
</evidence>
<name>A0A127R0D7_9BURK</name>
<dbReference type="Proteomes" id="UP000074561">
    <property type="component" value="Chromosome"/>
</dbReference>
<dbReference type="NCBIfam" id="NF002490">
    <property type="entry name" value="PRK01777.1"/>
    <property type="match status" value="1"/>
</dbReference>
<dbReference type="AlphaFoldDB" id="A0A127R0D7"/>
<gene>
    <name evidence="4" type="ORF">CPter291_3690</name>
    <name evidence="3" type="ORF">CPter91_3666</name>
</gene>
<dbReference type="EMBL" id="CP013236">
    <property type="protein sequence ID" value="AMP15924.1"/>
    <property type="molecule type" value="Genomic_DNA"/>
</dbReference>
<dbReference type="Pfam" id="PF03658">
    <property type="entry name" value="Ub-RnfH"/>
    <property type="match status" value="1"/>
</dbReference>
<organism evidence="3 5">
    <name type="scientific">Collimonas pratensis</name>
    <dbReference type="NCBI Taxonomy" id="279113"/>
    <lineage>
        <taxon>Bacteria</taxon>
        <taxon>Pseudomonadati</taxon>
        <taxon>Pseudomonadota</taxon>
        <taxon>Betaproteobacteria</taxon>
        <taxon>Burkholderiales</taxon>
        <taxon>Oxalobacteraceae</taxon>
        <taxon>Collimonas</taxon>
    </lineage>
</organism>
<protein>
    <recommendedName>
        <fullName evidence="2">UPF0125 protein CPter291_3690</fullName>
    </recommendedName>
</protein>
<dbReference type="EMBL" id="CP013234">
    <property type="protein sequence ID" value="AMP05987.1"/>
    <property type="molecule type" value="Genomic_DNA"/>
</dbReference>
<dbReference type="HAMAP" id="MF_00460">
    <property type="entry name" value="UPF0125_RnfH"/>
    <property type="match status" value="1"/>
</dbReference>
<sequence>MATMSEAATSAGQIRIQVCYATPAIQAVKELSVPAGTLLHDGIKRSGLLEEMREIDLSCWRVGIYGKLKTLDTVLRDRDRIEIYRPLIADPMESRRKRADKKAR</sequence>
<comment type="similarity">
    <text evidence="1 2">Belongs to the UPF0125 (RnfH) family.</text>
</comment>
<evidence type="ECO:0000313" key="3">
    <source>
        <dbReference type="EMBL" id="AMP05987.1"/>
    </source>
</evidence>
<dbReference type="PATRIC" id="fig|279113.10.peg.3693"/>
<evidence type="ECO:0000256" key="2">
    <source>
        <dbReference type="HAMAP-Rule" id="MF_00460"/>
    </source>
</evidence>
<dbReference type="PANTHER" id="PTHR37483">
    <property type="entry name" value="UPF0125 PROTEIN RATB"/>
    <property type="match status" value="1"/>
</dbReference>
<dbReference type="STRING" id="279113.CPter91_3666"/>
<evidence type="ECO:0000313" key="4">
    <source>
        <dbReference type="EMBL" id="AMP15924.1"/>
    </source>
</evidence>
<dbReference type="Proteomes" id="UP000074914">
    <property type="component" value="Chromosome"/>
</dbReference>
<dbReference type="Gene3D" id="3.10.20.280">
    <property type="entry name" value="RnfH-like"/>
    <property type="match status" value="1"/>
</dbReference>
<dbReference type="InterPro" id="IPR037021">
    <property type="entry name" value="RnfH_sf"/>
</dbReference>